<feature type="domain" description="Thiamin pyrophosphokinase thiamin-binding" evidence="6">
    <location>
        <begin position="142"/>
        <end position="205"/>
    </location>
</feature>
<proteinExistence type="predicted"/>
<evidence type="ECO:0000256" key="4">
    <source>
        <dbReference type="ARBA" id="ARBA00022840"/>
    </source>
</evidence>
<evidence type="ECO:0000259" key="6">
    <source>
        <dbReference type="SMART" id="SM00983"/>
    </source>
</evidence>
<dbReference type="EMBL" id="CP063056">
    <property type="protein sequence ID" value="QPB42298.1"/>
    <property type="molecule type" value="Genomic_DNA"/>
</dbReference>
<dbReference type="CDD" id="cd07995">
    <property type="entry name" value="TPK"/>
    <property type="match status" value="1"/>
</dbReference>
<evidence type="ECO:0000256" key="3">
    <source>
        <dbReference type="ARBA" id="ARBA00022777"/>
    </source>
</evidence>
<dbReference type="InterPro" id="IPR006282">
    <property type="entry name" value="Thi_PPkinase"/>
</dbReference>
<dbReference type="InterPro" id="IPR007373">
    <property type="entry name" value="Thiamin_PyroPKinase_B1-bd"/>
</dbReference>
<dbReference type="Pfam" id="PF04263">
    <property type="entry name" value="TPK_catalytic"/>
    <property type="match status" value="1"/>
</dbReference>
<dbReference type="InterPro" id="IPR036759">
    <property type="entry name" value="TPK_catalytic_sf"/>
</dbReference>
<dbReference type="SMART" id="SM00983">
    <property type="entry name" value="TPK_B1_binding"/>
    <property type="match status" value="1"/>
</dbReference>
<dbReference type="SUPFAM" id="SSF63999">
    <property type="entry name" value="Thiamin pyrophosphokinase, catalytic domain"/>
    <property type="match status" value="1"/>
</dbReference>
<sequence length="212" mass="23674">MNIAVIAGENPSPFCTALSAQFDYFVGVDRGALFLLQQSLPLNMAVGDFDSVSAVEFEGVLQQAEKLVQAPEEKNDTDLELAISAIFHCYPQAKVQIFGALGGRLDHQMSNLFLVANPEIAPFMSQIELIDSQNHILFRPAGKHLLSPISQMHYIGFMPMQDGALTIRYAKYPLNENNYFIKPCYGSNEFIKDTIEIELESGYVLVIYSKDR</sequence>
<dbReference type="InterPro" id="IPR053149">
    <property type="entry name" value="TPK"/>
</dbReference>
<dbReference type="EC" id="2.7.6.2" evidence="5"/>
<keyword evidence="4" id="KW-0067">ATP-binding</keyword>
<accession>A0ABX6UWJ6</accession>
<keyword evidence="1 7" id="KW-0808">Transferase</keyword>
<evidence type="ECO:0000256" key="1">
    <source>
        <dbReference type="ARBA" id="ARBA00022679"/>
    </source>
</evidence>
<evidence type="ECO:0000313" key="8">
    <source>
        <dbReference type="Proteomes" id="UP000663069"/>
    </source>
</evidence>
<reference evidence="7 8" key="1">
    <citation type="submission" date="2020-10" db="EMBL/GenBank/DDBJ databases">
        <title>Genome Sequencing of Rodentibacter spp. strain DSM111151.</title>
        <authorList>
            <person name="Benga L."/>
            <person name="Lautwein T."/>
        </authorList>
    </citation>
    <scope>NUCLEOTIDE SEQUENCE [LARGE SCALE GENOMIC DNA]</scope>
    <source>
        <strain evidence="7 8">DSM 111151</strain>
    </source>
</reference>
<evidence type="ECO:0000256" key="5">
    <source>
        <dbReference type="NCBIfam" id="TIGR01378"/>
    </source>
</evidence>
<dbReference type="InterPro" id="IPR007371">
    <property type="entry name" value="TPK_catalytic"/>
</dbReference>
<dbReference type="Pfam" id="PF04265">
    <property type="entry name" value="TPK_B1_binding"/>
    <property type="match status" value="1"/>
</dbReference>
<dbReference type="PANTHER" id="PTHR41299">
    <property type="entry name" value="THIAMINE PYROPHOSPHOKINASE"/>
    <property type="match status" value="1"/>
</dbReference>
<dbReference type="Proteomes" id="UP000663069">
    <property type="component" value="Chromosome"/>
</dbReference>
<evidence type="ECO:0000313" key="7">
    <source>
        <dbReference type="EMBL" id="QPB42298.1"/>
    </source>
</evidence>
<keyword evidence="3" id="KW-0418">Kinase</keyword>
<evidence type="ECO:0000256" key="2">
    <source>
        <dbReference type="ARBA" id="ARBA00022741"/>
    </source>
</evidence>
<protein>
    <recommendedName>
        <fullName evidence="5">Thiamine diphosphokinase</fullName>
        <ecNumber evidence="5">2.7.6.2</ecNumber>
    </recommendedName>
</protein>
<name>A0ABX6UWJ6_9PAST</name>
<organism evidence="7 8">
    <name type="scientific">Rodentibacter haemolyticus</name>
    <dbReference type="NCBI Taxonomy" id="2778911"/>
    <lineage>
        <taxon>Bacteria</taxon>
        <taxon>Pseudomonadati</taxon>
        <taxon>Pseudomonadota</taxon>
        <taxon>Gammaproteobacteria</taxon>
        <taxon>Pasteurellales</taxon>
        <taxon>Pasteurellaceae</taxon>
        <taxon>Rodentibacter</taxon>
    </lineage>
</organism>
<dbReference type="GO" id="GO:0004788">
    <property type="term" value="F:thiamine diphosphokinase activity"/>
    <property type="evidence" value="ECO:0007669"/>
    <property type="project" value="UniProtKB-EC"/>
</dbReference>
<keyword evidence="2" id="KW-0547">Nucleotide-binding</keyword>
<dbReference type="PANTHER" id="PTHR41299:SF1">
    <property type="entry name" value="THIAMINE PYROPHOSPHOKINASE"/>
    <property type="match status" value="1"/>
</dbReference>
<dbReference type="NCBIfam" id="TIGR01378">
    <property type="entry name" value="thi_PPkinase"/>
    <property type="match status" value="1"/>
</dbReference>
<keyword evidence="8" id="KW-1185">Reference proteome</keyword>
<gene>
    <name evidence="7" type="ORF">IHV77_10390</name>
</gene>
<dbReference type="RefSeq" id="WP_194811880.1">
    <property type="nucleotide sequence ID" value="NZ_CP063056.1"/>
</dbReference>
<dbReference type="Gene3D" id="3.40.50.10240">
    <property type="entry name" value="Thiamin pyrophosphokinase, catalytic domain"/>
    <property type="match status" value="1"/>
</dbReference>